<dbReference type="SUPFAM" id="SSF103039">
    <property type="entry name" value="CheC-like"/>
    <property type="match status" value="1"/>
</dbReference>
<proteinExistence type="predicted"/>
<dbReference type="Pfam" id="PF13690">
    <property type="entry name" value="CheX"/>
    <property type="match status" value="1"/>
</dbReference>
<keyword evidence="1" id="KW-0145">Chemotaxis</keyword>
<evidence type="ECO:0000313" key="4">
    <source>
        <dbReference type="Proteomes" id="UP000189670"/>
    </source>
</evidence>
<dbReference type="Proteomes" id="UP000189670">
    <property type="component" value="Unassembled WGS sequence"/>
</dbReference>
<dbReference type="AlphaFoldDB" id="A0A1V1PH45"/>
<gene>
    <name evidence="3" type="primary">cheX</name>
    <name evidence="3" type="ORF">OMM_06476</name>
</gene>
<sequence>MDVQLINPFIKATINVLETMAFIKPKPQKPYIKKDSVAKGDVSSVIGLSGETRGTISITFTKPCILSIVSNMFGETMSTLDNEVMDAVGEIANMISGQARQALESAGKVLYAAVPTMIKGKDHTISHRTTAAIMAVPFKTEYGAFTIEVCFED</sequence>
<protein>
    <submittedName>
        <fullName evidence="3">Chemotaxis protein CheX</fullName>
    </submittedName>
</protein>
<accession>A0A1V1PH45</accession>
<evidence type="ECO:0000259" key="2">
    <source>
        <dbReference type="Pfam" id="PF13690"/>
    </source>
</evidence>
<dbReference type="InterPro" id="IPR028051">
    <property type="entry name" value="CheX-like_dom"/>
</dbReference>
<reference evidence="4" key="1">
    <citation type="submission" date="2012-11" db="EMBL/GenBank/DDBJ databases">
        <authorList>
            <person name="Lucero-Rivera Y.E."/>
            <person name="Tovar-Ramirez D."/>
        </authorList>
    </citation>
    <scope>NUCLEOTIDE SEQUENCE [LARGE SCALE GENOMIC DNA]</scope>
    <source>
        <strain evidence="4">Araruama</strain>
    </source>
</reference>
<comment type="caution">
    <text evidence="3">The sequence shown here is derived from an EMBL/GenBank/DDBJ whole genome shotgun (WGS) entry which is preliminary data.</text>
</comment>
<evidence type="ECO:0000313" key="3">
    <source>
        <dbReference type="EMBL" id="ETR74197.1"/>
    </source>
</evidence>
<feature type="domain" description="Chemotaxis phosphatase CheX-like" evidence="2">
    <location>
        <begin position="42"/>
        <end position="139"/>
    </location>
</feature>
<dbReference type="PANTHER" id="PTHR39452:SF1">
    <property type="entry name" value="CHEY-P PHOSPHATASE CHEX"/>
    <property type="match status" value="1"/>
</dbReference>
<dbReference type="PANTHER" id="PTHR39452">
    <property type="entry name" value="CHEY-P PHOSPHATASE CHEX"/>
    <property type="match status" value="1"/>
</dbReference>
<dbReference type="InterPro" id="IPR028976">
    <property type="entry name" value="CheC-like_sf"/>
</dbReference>
<dbReference type="Gene3D" id="3.40.1550.10">
    <property type="entry name" value="CheC-like"/>
    <property type="match status" value="1"/>
</dbReference>
<evidence type="ECO:0000256" key="1">
    <source>
        <dbReference type="ARBA" id="ARBA00022500"/>
    </source>
</evidence>
<organism evidence="3 4">
    <name type="scientific">Candidatus Magnetoglobus multicellularis str. Araruama</name>
    <dbReference type="NCBI Taxonomy" id="890399"/>
    <lineage>
        <taxon>Bacteria</taxon>
        <taxon>Pseudomonadati</taxon>
        <taxon>Thermodesulfobacteriota</taxon>
        <taxon>Desulfobacteria</taxon>
        <taxon>Desulfobacterales</taxon>
        <taxon>Desulfobacteraceae</taxon>
        <taxon>Candidatus Magnetoglobus</taxon>
    </lineage>
</organism>
<name>A0A1V1PH45_9BACT</name>
<dbReference type="CDD" id="cd17906">
    <property type="entry name" value="CheX"/>
    <property type="match status" value="1"/>
</dbReference>
<dbReference type="GO" id="GO:0006935">
    <property type="term" value="P:chemotaxis"/>
    <property type="evidence" value="ECO:0007669"/>
    <property type="project" value="UniProtKB-KW"/>
</dbReference>
<dbReference type="EMBL" id="ATBP01000018">
    <property type="protein sequence ID" value="ETR74197.1"/>
    <property type="molecule type" value="Genomic_DNA"/>
</dbReference>
<dbReference type="InterPro" id="IPR038756">
    <property type="entry name" value="CheX-like"/>
</dbReference>